<accession>A0ABU8IMV4</accession>
<keyword evidence="4" id="KW-0032">Aminotransferase</keyword>
<dbReference type="Gene3D" id="3.40.640.10">
    <property type="entry name" value="Type I PLP-dependent aspartate aminotransferase-like (Major domain)"/>
    <property type="match status" value="1"/>
</dbReference>
<comment type="similarity">
    <text evidence="2 3">Belongs to the DegT/DnrJ/EryC1 family.</text>
</comment>
<evidence type="ECO:0000256" key="2">
    <source>
        <dbReference type="ARBA" id="ARBA00037999"/>
    </source>
</evidence>
<dbReference type="Proteomes" id="UP001386437">
    <property type="component" value="Unassembled WGS sequence"/>
</dbReference>
<dbReference type="RefSeq" id="WP_336597280.1">
    <property type="nucleotide sequence ID" value="NZ_JACFYJ010000007.1"/>
</dbReference>
<keyword evidence="4" id="KW-0808">Transferase</keyword>
<evidence type="ECO:0000256" key="3">
    <source>
        <dbReference type="RuleBase" id="RU004508"/>
    </source>
</evidence>
<dbReference type="PANTHER" id="PTHR30244">
    <property type="entry name" value="TRANSAMINASE"/>
    <property type="match status" value="1"/>
</dbReference>
<reference evidence="4 5" key="1">
    <citation type="journal article" date="2022" name="Arch. Microbiol.">
        <title>Paraburkholderia bengalensis sp. nov. isolated from roots of Oryza sativa, IR64.</title>
        <authorList>
            <person name="Nag P."/>
            <person name="Mondal N."/>
            <person name="Sarkar J."/>
            <person name="Das S."/>
        </authorList>
    </citation>
    <scope>NUCLEOTIDE SEQUENCE [LARGE SCALE GENOMIC DNA]</scope>
    <source>
        <strain evidence="4 5">IR64_4_BI</strain>
    </source>
</reference>
<dbReference type="SUPFAM" id="SSF53383">
    <property type="entry name" value="PLP-dependent transferases"/>
    <property type="match status" value="1"/>
</dbReference>
<keyword evidence="5" id="KW-1185">Reference proteome</keyword>
<dbReference type="Pfam" id="PF01041">
    <property type="entry name" value="DegT_DnrJ_EryC1"/>
    <property type="match status" value="1"/>
</dbReference>
<gene>
    <name evidence="4" type="ORF">H3V53_06540</name>
</gene>
<dbReference type="GO" id="GO:0008483">
    <property type="term" value="F:transaminase activity"/>
    <property type="evidence" value="ECO:0007669"/>
    <property type="project" value="UniProtKB-KW"/>
</dbReference>
<organism evidence="4 5">
    <name type="scientific">Paraburkholderia bengalensis</name>
    <dbReference type="NCBI Taxonomy" id="2747562"/>
    <lineage>
        <taxon>Bacteria</taxon>
        <taxon>Pseudomonadati</taxon>
        <taxon>Pseudomonadota</taxon>
        <taxon>Betaproteobacteria</taxon>
        <taxon>Burkholderiales</taxon>
        <taxon>Burkholderiaceae</taxon>
        <taxon>Paraburkholderia</taxon>
    </lineage>
</organism>
<evidence type="ECO:0000313" key="4">
    <source>
        <dbReference type="EMBL" id="MEI5996871.1"/>
    </source>
</evidence>
<dbReference type="PIRSF" id="PIRSF000390">
    <property type="entry name" value="PLP_StrS"/>
    <property type="match status" value="1"/>
</dbReference>
<name>A0ABU8IMV4_9BURK</name>
<dbReference type="InterPro" id="IPR015424">
    <property type="entry name" value="PyrdxlP-dep_Trfase"/>
</dbReference>
<evidence type="ECO:0000256" key="1">
    <source>
        <dbReference type="ARBA" id="ARBA00022898"/>
    </source>
</evidence>
<dbReference type="InterPro" id="IPR015421">
    <property type="entry name" value="PyrdxlP-dep_Trfase_major"/>
</dbReference>
<dbReference type="EMBL" id="JACFYJ010000007">
    <property type="protein sequence ID" value="MEI5996871.1"/>
    <property type="molecule type" value="Genomic_DNA"/>
</dbReference>
<dbReference type="InterPro" id="IPR000653">
    <property type="entry name" value="DegT/StrS_aminotransferase"/>
</dbReference>
<proteinExistence type="inferred from homology"/>
<protein>
    <submittedName>
        <fullName evidence="4">DegT/DnrJ/EryC1/StrS family aminotransferase</fullName>
    </submittedName>
</protein>
<evidence type="ECO:0000313" key="5">
    <source>
        <dbReference type="Proteomes" id="UP001386437"/>
    </source>
</evidence>
<sequence length="360" mass="39174">MPSETIKVLIPRLPSTDALLPYLNRIDSARIYSNYGPLHHEFSARLSQLTGAPGITITCNGTSAIELALRVRAKSGRRYCLMPAFTFIASAHAVCNAGLTPFLLDVSEQHMMLTPEIVEAALPQLDEPPAAVLVVSAFGAPPDFSRWKAFEAKHGIPVVFDAAAAVTALDGVGEQPVCVSLHATKVVGIGEGGAILCSDRDLIERTTAMTGFGFLGAERVSAIQGGNYRISEYAAAVGMAVMDGLPARLEALRKLSRAYLERLKTKDVRVQRGVGDEWVTMTFNVVVRPEALQATLERLDAQHIEWRRWWGLGCHRHPAFADAPRCNLTTTDALAPRVIGLPFHDRLSEQDLDRIADCLP</sequence>
<keyword evidence="1 3" id="KW-0663">Pyridoxal phosphate</keyword>
<dbReference type="PANTHER" id="PTHR30244:SF9">
    <property type="entry name" value="PROTEIN RV3402C"/>
    <property type="match status" value="1"/>
</dbReference>
<comment type="caution">
    <text evidence="4">The sequence shown here is derived from an EMBL/GenBank/DDBJ whole genome shotgun (WGS) entry which is preliminary data.</text>
</comment>